<evidence type="ECO:0000259" key="14">
    <source>
        <dbReference type="PROSITE" id="PS50885"/>
    </source>
</evidence>
<dbReference type="SUPFAM" id="SSF47384">
    <property type="entry name" value="Homodimeric domain of signal transducing histidine kinase"/>
    <property type="match status" value="1"/>
</dbReference>
<dbReference type="InterPro" id="IPR003661">
    <property type="entry name" value="HisK_dim/P_dom"/>
</dbReference>
<comment type="catalytic activity">
    <reaction evidence="1">
        <text>ATP + protein L-histidine = ADP + protein N-phospho-L-histidine.</text>
        <dbReference type="EC" id="2.7.13.3"/>
    </reaction>
</comment>
<evidence type="ECO:0000313" key="15">
    <source>
        <dbReference type="EMBL" id="PFG27093.1"/>
    </source>
</evidence>
<dbReference type="InterPro" id="IPR047669">
    <property type="entry name" value="MtrAB_MtrB"/>
</dbReference>
<evidence type="ECO:0000256" key="10">
    <source>
        <dbReference type="ARBA" id="ARBA00035305"/>
    </source>
</evidence>
<dbReference type="EC" id="2.7.13.3" evidence="3"/>
<feature type="transmembrane region" description="Helical" evidence="12">
    <location>
        <begin position="24"/>
        <end position="47"/>
    </location>
</feature>
<proteinExistence type="predicted"/>
<keyword evidence="5" id="KW-0808">Transferase</keyword>
<dbReference type="Gene3D" id="3.30.565.10">
    <property type="entry name" value="Histidine kinase-like ATPase, C-terminal domain"/>
    <property type="match status" value="1"/>
</dbReference>
<dbReference type="InterPro" id="IPR005467">
    <property type="entry name" value="His_kinase_dom"/>
</dbReference>
<evidence type="ECO:0000256" key="3">
    <source>
        <dbReference type="ARBA" id="ARBA00012438"/>
    </source>
</evidence>
<dbReference type="CDD" id="cd00075">
    <property type="entry name" value="HATPase"/>
    <property type="match status" value="1"/>
</dbReference>
<keyword evidence="16" id="KW-1185">Reference proteome</keyword>
<feature type="transmembrane region" description="Helical" evidence="12">
    <location>
        <begin position="190"/>
        <end position="215"/>
    </location>
</feature>
<evidence type="ECO:0000256" key="6">
    <source>
        <dbReference type="ARBA" id="ARBA00022692"/>
    </source>
</evidence>
<dbReference type="CDD" id="cd00082">
    <property type="entry name" value="HisKA"/>
    <property type="match status" value="1"/>
</dbReference>
<evidence type="ECO:0000256" key="4">
    <source>
        <dbReference type="ARBA" id="ARBA00022553"/>
    </source>
</evidence>
<evidence type="ECO:0000256" key="5">
    <source>
        <dbReference type="ARBA" id="ARBA00022679"/>
    </source>
</evidence>
<dbReference type="RefSeq" id="WP_098388676.1">
    <property type="nucleotide sequence ID" value="NZ_LS483464.1"/>
</dbReference>
<evidence type="ECO:0000256" key="11">
    <source>
        <dbReference type="SAM" id="MobiDB-lite"/>
    </source>
</evidence>
<keyword evidence="4" id="KW-0597">Phosphoprotein</keyword>
<dbReference type="InterPro" id="IPR036097">
    <property type="entry name" value="HisK_dim/P_sf"/>
</dbReference>
<dbReference type="PANTHER" id="PTHR43711:SF1">
    <property type="entry name" value="HISTIDINE KINASE 1"/>
    <property type="match status" value="1"/>
</dbReference>
<evidence type="ECO:0000256" key="2">
    <source>
        <dbReference type="ARBA" id="ARBA00004236"/>
    </source>
</evidence>
<dbReference type="InterPro" id="IPR003660">
    <property type="entry name" value="HAMP_dom"/>
</dbReference>
<dbReference type="InterPro" id="IPR050736">
    <property type="entry name" value="Sensor_HK_Regulatory"/>
</dbReference>
<dbReference type="NCBIfam" id="NF040691">
    <property type="entry name" value="MtrAB_MtrB"/>
    <property type="match status" value="1"/>
</dbReference>
<keyword evidence="6 12" id="KW-0812">Transmembrane</keyword>
<feature type="compositionally biased region" description="Low complexity" evidence="11">
    <location>
        <begin position="539"/>
        <end position="550"/>
    </location>
</feature>
<dbReference type="SMART" id="SM00387">
    <property type="entry name" value="HATPase_c"/>
    <property type="match status" value="1"/>
</dbReference>
<evidence type="ECO:0000256" key="8">
    <source>
        <dbReference type="ARBA" id="ARBA00022989"/>
    </source>
</evidence>
<dbReference type="Gene3D" id="6.10.340.10">
    <property type="match status" value="1"/>
</dbReference>
<name>A0A2A9DKF4_9CORY</name>
<dbReference type="SUPFAM" id="SSF158472">
    <property type="entry name" value="HAMP domain-like"/>
    <property type="match status" value="1"/>
</dbReference>
<feature type="domain" description="Histidine kinase" evidence="13">
    <location>
        <begin position="283"/>
        <end position="500"/>
    </location>
</feature>
<dbReference type="Gene3D" id="1.10.287.130">
    <property type="match status" value="1"/>
</dbReference>
<keyword evidence="8 12" id="KW-1133">Transmembrane helix</keyword>
<evidence type="ECO:0000259" key="13">
    <source>
        <dbReference type="PROSITE" id="PS50109"/>
    </source>
</evidence>
<dbReference type="InterPro" id="IPR003594">
    <property type="entry name" value="HATPase_dom"/>
</dbReference>
<evidence type="ECO:0000256" key="9">
    <source>
        <dbReference type="ARBA" id="ARBA00023012"/>
    </source>
</evidence>
<comment type="caution">
    <text evidence="15">The sequence shown here is derived from an EMBL/GenBank/DDBJ whole genome shotgun (WGS) entry which is preliminary data.</text>
</comment>
<keyword evidence="7 15" id="KW-0418">Kinase</keyword>
<dbReference type="GO" id="GO:0000155">
    <property type="term" value="F:phosphorelay sensor kinase activity"/>
    <property type="evidence" value="ECO:0007669"/>
    <property type="project" value="InterPro"/>
</dbReference>
<dbReference type="OrthoDB" id="9786919at2"/>
<dbReference type="PROSITE" id="PS50109">
    <property type="entry name" value="HIS_KIN"/>
    <property type="match status" value="1"/>
</dbReference>
<dbReference type="Proteomes" id="UP000221653">
    <property type="component" value="Unassembled WGS sequence"/>
</dbReference>
<feature type="domain" description="HAMP" evidence="14">
    <location>
        <begin position="216"/>
        <end position="268"/>
    </location>
</feature>
<dbReference type="SMART" id="SM00304">
    <property type="entry name" value="HAMP"/>
    <property type="match status" value="1"/>
</dbReference>
<accession>A0A2A9DKF4</accession>
<gene>
    <name evidence="15" type="ORF">ATK06_0141</name>
</gene>
<sequence>MREKIQAWIDQLVYRFRTSLQFKVVGSFVALTTIIMVLFGIGLLTLVTQQLVNAKIDTASAEVERARVTVEEQVSSTATGSSVQVRLNSARAALTTRASQQAETQSTFDAVLLVSHRDGTVTVSPEGYRIPDKLRHFVDEGQVAYQFTPISRENGTSYNALVIGSPTASDIPGLQVYLVLSMEDDEEMLALLRMLIVGAAGALIVVLSAAGYIFIRQVINRVRAASEISERLAEGHLRERMPVEGEDEMARLAMSFNTMASSLSAKISQLEDYSELQRQFTSDVSHELRTPLTSIRIAADLIEAKSDDFDPATKRSAEVLVTQVDQFEQLLEDLLEISRHDANKADLVLHPADVRDCVHGAWSSVKELADKVGVPVFFPDHTAPLPATIEPVRVERIVKNLLANAVDHSENNPVVVRWAATEECIALTVTDHGVGLNRGDENRIFQRFWRADPSRVRHSGGTGLGLAIALEDAELHGGSLEAAGTPGVGSQFRLVLPTAPGKSIMHPPLGLRAPVKQDRDSMLAMVTRPTVTLLDVLGPDAPDTPDAAATLEEPVTEAGAHEKQPDPSDTLLKPEEKGEVR</sequence>
<dbReference type="EMBL" id="PDJF01000001">
    <property type="protein sequence ID" value="PFG27093.1"/>
    <property type="molecule type" value="Genomic_DNA"/>
</dbReference>
<dbReference type="Pfam" id="PF00512">
    <property type="entry name" value="HisKA"/>
    <property type="match status" value="1"/>
</dbReference>
<dbReference type="InterPro" id="IPR036890">
    <property type="entry name" value="HATPase_C_sf"/>
</dbReference>
<dbReference type="STRING" id="1724.GCA_001044175_00248"/>
<dbReference type="PROSITE" id="PS50885">
    <property type="entry name" value="HAMP"/>
    <property type="match status" value="1"/>
</dbReference>
<protein>
    <recommendedName>
        <fullName evidence="10">Sensor histidine kinase MtrB</fullName>
        <ecNumber evidence="3">2.7.13.3</ecNumber>
    </recommendedName>
</protein>
<comment type="subcellular location">
    <subcellularLocation>
        <location evidence="2">Cell membrane</location>
    </subcellularLocation>
</comment>
<dbReference type="Pfam" id="PF00672">
    <property type="entry name" value="HAMP"/>
    <property type="match status" value="1"/>
</dbReference>
<dbReference type="SMART" id="SM00388">
    <property type="entry name" value="HisKA"/>
    <property type="match status" value="1"/>
</dbReference>
<evidence type="ECO:0000256" key="12">
    <source>
        <dbReference type="SAM" id="Phobius"/>
    </source>
</evidence>
<reference evidence="15 16" key="1">
    <citation type="submission" date="2017-10" db="EMBL/GenBank/DDBJ databases">
        <title>Sequencing the genomes of 1000 actinobacteria strains.</title>
        <authorList>
            <person name="Klenk H.-P."/>
        </authorList>
    </citation>
    <scope>NUCLEOTIDE SEQUENCE [LARGE SCALE GENOMIC DNA]</scope>
    <source>
        <strain evidence="15 16">DSM 20688</strain>
    </source>
</reference>
<dbReference type="PANTHER" id="PTHR43711">
    <property type="entry name" value="TWO-COMPONENT HISTIDINE KINASE"/>
    <property type="match status" value="1"/>
</dbReference>
<organism evidence="15 16">
    <name type="scientific">Corynebacterium renale</name>
    <dbReference type="NCBI Taxonomy" id="1724"/>
    <lineage>
        <taxon>Bacteria</taxon>
        <taxon>Bacillati</taxon>
        <taxon>Actinomycetota</taxon>
        <taxon>Actinomycetes</taxon>
        <taxon>Mycobacteriales</taxon>
        <taxon>Corynebacteriaceae</taxon>
        <taxon>Corynebacterium</taxon>
    </lineage>
</organism>
<keyword evidence="9" id="KW-0902">Two-component regulatory system</keyword>
<dbReference type="PRINTS" id="PR00344">
    <property type="entry name" value="BCTRLSENSOR"/>
</dbReference>
<evidence type="ECO:0000256" key="7">
    <source>
        <dbReference type="ARBA" id="ARBA00022777"/>
    </source>
</evidence>
<feature type="region of interest" description="Disordered" evidence="11">
    <location>
        <begin position="537"/>
        <end position="581"/>
    </location>
</feature>
<evidence type="ECO:0000256" key="1">
    <source>
        <dbReference type="ARBA" id="ARBA00000085"/>
    </source>
</evidence>
<dbReference type="InterPro" id="IPR004358">
    <property type="entry name" value="Sig_transdc_His_kin-like_C"/>
</dbReference>
<dbReference type="Pfam" id="PF02518">
    <property type="entry name" value="HATPase_c"/>
    <property type="match status" value="1"/>
</dbReference>
<dbReference type="GO" id="GO:0005886">
    <property type="term" value="C:plasma membrane"/>
    <property type="evidence" value="ECO:0007669"/>
    <property type="project" value="UniProtKB-SubCell"/>
</dbReference>
<evidence type="ECO:0000313" key="16">
    <source>
        <dbReference type="Proteomes" id="UP000221653"/>
    </source>
</evidence>
<dbReference type="AlphaFoldDB" id="A0A2A9DKF4"/>
<dbReference type="CDD" id="cd06225">
    <property type="entry name" value="HAMP"/>
    <property type="match status" value="1"/>
</dbReference>
<dbReference type="SUPFAM" id="SSF55874">
    <property type="entry name" value="ATPase domain of HSP90 chaperone/DNA topoisomerase II/histidine kinase"/>
    <property type="match status" value="1"/>
</dbReference>
<feature type="compositionally biased region" description="Basic and acidic residues" evidence="11">
    <location>
        <begin position="559"/>
        <end position="581"/>
    </location>
</feature>
<keyword evidence="12" id="KW-0472">Membrane</keyword>
<dbReference type="FunFam" id="1.10.287.130:FF:000010">
    <property type="entry name" value="Two-component sensor histidine kinase"/>
    <property type="match status" value="1"/>
</dbReference>